<dbReference type="Proteomes" id="UP000076218">
    <property type="component" value="Unassembled WGS sequence"/>
</dbReference>
<organism evidence="2 3">
    <name type="scientific">Clavibacter tessellarius</name>
    <dbReference type="NCBI Taxonomy" id="31965"/>
    <lineage>
        <taxon>Bacteria</taxon>
        <taxon>Bacillati</taxon>
        <taxon>Actinomycetota</taxon>
        <taxon>Actinomycetes</taxon>
        <taxon>Micrococcales</taxon>
        <taxon>Microbacteriaceae</taxon>
        <taxon>Clavibacter</taxon>
    </lineage>
</organism>
<dbReference type="SMART" id="SM00347">
    <property type="entry name" value="HTH_MARR"/>
    <property type="match status" value="1"/>
</dbReference>
<dbReference type="PANTHER" id="PTHR33164">
    <property type="entry name" value="TRANSCRIPTIONAL REGULATOR, MARR FAMILY"/>
    <property type="match status" value="1"/>
</dbReference>
<proteinExistence type="predicted"/>
<dbReference type="InterPro" id="IPR036390">
    <property type="entry name" value="WH_DNA-bd_sf"/>
</dbReference>
<sequence length="164" mass="17140">MSHTIAVPGDRSEVLERLRDHTTAFDESVRQLAAALGLPTTDTTALAEVIWAETAGRALSPARLSERLHLTSGATTALVNRLEGGGHIVRSRESDDRRIVTLRPTAGSKARVMAMLQGAQVEVDRALDGFTADQLRTAAAVVRAVTEGTAAGTRALAGDGATGS</sequence>
<accession>A0A154V5Y1</accession>
<evidence type="ECO:0000259" key="1">
    <source>
        <dbReference type="PROSITE" id="PS50995"/>
    </source>
</evidence>
<dbReference type="InterPro" id="IPR039422">
    <property type="entry name" value="MarR/SlyA-like"/>
</dbReference>
<reference evidence="2 3" key="1">
    <citation type="submission" date="2016-01" db="EMBL/GenBank/DDBJ databases">
        <title>Draft genome sequence of Clavibacter michiganensis subsp. tessellarius DOAB 609.</title>
        <authorList>
            <person name="Tambong J.T."/>
        </authorList>
    </citation>
    <scope>NUCLEOTIDE SEQUENCE [LARGE SCALE GENOMIC DNA]</scope>
    <source>
        <strain evidence="2 3">DOAB 609</strain>
    </source>
</reference>
<comment type="caution">
    <text evidence="2">The sequence shown here is derived from an EMBL/GenBank/DDBJ whole genome shotgun (WGS) entry which is preliminary data.</text>
</comment>
<feature type="domain" description="HTH marR-type" evidence="1">
    <location>
        <begin position="11"/>
        <end position="147"/>
    </location>
</feature>
<dbReference type="InterPro" id="IPR036388">
    <property type="entry name" value="WH-like_DNA-bd_sf"/>
</dbReference>
<dbReference type="GO" id="GO:0003700">
    <property type="term" value="F:DNA-binding transcription factor activity"/>
    <property type="evidence" value="ECO:0007669"/>
    <property type="project" value="InterPro"/>
</dbReference>
<dbReference type="RefSeq" id="WP_063070175.1">
    <property type="nucleotide sequence ID" value="NZ_LQXA01000003.1"/>
</dbReference>
<dbReference type="PROSITE" id="PS50995">
    <property type="entry name" value="HTH_MARR_2"/>
    <property type="match status" value="1"/>
</dbReference>
<gene>
    <name evidence="2" type="ORF">AWH51_02315</name>
</gene>
<evidence type="ECO:0000313" key="2">
    <source>
        <dbReference type="EMBL" id="KZC96554.1"/>
    </source>
</evidence>
<evidence type="ECO:0000313" key="3">
    <source>
        <dbReference type="Proteomes" id="UP000076218"/>
    </source>
</evidence>
<name>A0A154V5Y1_9MICO</name>
<dbReference type="EMBL" id="LQXA01000003">
    <property type="protein sequence ID" value="KZC96554.1"/>
    <property type="molecule type" value="Genomic_DNA"/>
</dbReference>
<dbReference type="InterPro" id="IPR000835">
    <property type="entry name" value="HTH_MarR-typ"/>
</dbReference>
<dbReference type="OrthoDB" id="162531at2"/>
<dbReference type="Gene3D" id="1.10.10.10">
    <property type="entry name" value="Winged helix-like DNA-binding domain superfamily/Winged helix DNA-binding domain"/>
    <property type="match status" value="1"/>
</dbReference>
<dbReference type="Pfam" id="PF12802">
    <property type="entry name" value="MarR_2"/>
    <property type="match status" value="1"/>
</dbReference>
<protein>
    <submittedName>
        <fullName evidence="2">MarR family transcriptional regulator</fullName>
    </submittedName>
</protein>
<dbReference type="GO" id="GO:0006950">
    <property type="term" value="P:response to stress"/>
    <property type="evidence" value="ECO:0007669"/>
    <property type="project" value="TreeGrafter"/>
</dbReference>
<dbReference type="STRING" id="31965.AWH51_02315"/>
<dbReference type="PANTHER" id="PTHR33164:SF106">
    <property type="entry name" value="TRANSCRIPTIONAL REGULATORY PROTEIN"/>
    <property type="match status" value="1"/>
</dbReference>
<dbReference type="AlphaFoldDB" id="A0A154V5Y1"/>
<dbReference type="PRINTS" id="PR00598">
    <property type="entry name" value="HTHMARR"/>
</dbReference>
<dbReference type="SUPFAM" id="SSF46785">
    <property type="entry name" value="Winged helix' DNA-binding domain"/>
    <property type="match status" value="1"/>
</dbReference>